<dbReference type="SUPFAM" id="SSF109854">
    <property type="entry name" value="DinB/YfiT-like putative metalloenzymes"/>
    <property type="match status" value="1"/>
</dbReference>
<dbReference type="Proteomes" id="UP000633278">
    <property type="component" value="Unassembled WGS sequence"/>
</dbReference>
<gene>
    <name evidence="2" type="ORF">GCM10011416_20900</name>
</gene>
<reference evidence="2" key="2">
    <citation type="submission" date="2020-09" db="EMBL/GenBank/DDBJ databases">
        <authorList>
            <person name="Sun Q."/>
            <person name="Zhou Y."/>
        </authorList>
    </citation>
    <scope>NUCLEOTIDE SEQUENCE</scope>
    <source>
        <strain evidence="2">CGMCC 1.15763</strain>
    </source>
</reference>
<evidence type="ECO:0000259" key="1">
    <source>
        <dbReference type="Pfam" id="PF12867"/>
    </source>
</evidence>
<comment type="caution">
    <text evidence="2">The sequence shown here is derived from an EMBL/GenBank/DDBJ whole genome shotgun (WGS) entry which is preliminary data.</text>
</comment>
<dbReference type="InterPro" id="IPR024775">
    <property type="entry name" value="DinB-like"/>
</dbReference>
<keyword evidence="3" id="KW-1185">Reference proteome</keyword>
<sequence>MNKDQIVAILEEKHVHLFEHIAQCSDKEWNDGPSEKWTFGQHVLHLSESLTLLNKALSYPKFILKYKFGIANRPLRDYDEIVLRYKEKLAANKDRAKQFNSKLSMPSAQEKEKLVRILQLQKNKLQKTTLKWKDKDLDRLLIPHPLMGRMPVREIIMWTAHHTEHHTQILKNKYS</sequence>
<reference evidence="2" key="1">
    <citation type="journal article" date="2014" name="Int. J. Syst. Evol. Microbiol.">
        <title>Complete genome sequence of Corynebacterium casei LMG S-19264T (=DSM 44701T), isolated from a smear-ripened cheese.</title>
        <authorList>
            <consortium name="US DOE Joint Genome Institute (JGI-PGF)"/>
            <person name="Walter F."/>
            <person name="Albersmeier A."/>
            <person name="Kalinowski J."/>
            <person name="Ruckert C."/>
        </authorList>
    </citation>
    <scope>NUCLEOTIDE SEQUENCE</scope>
    <source>
        <strain evidence="2">CGMCC 1.15763</strain>
    </source>
</reference>
<evidence type="ECO:0000313" key="3">
    <source>
        <dbReference type="Proteomes" id="UP000633278"/>
    </source>
</evidence>
<dbReference type="EMBL" id="BMJW01000003">
    <property type="protein sequence ID" value="GGH01926.1"/>
    <property type="molecule type" value="Genomic_DNA"/>
</dbReference>
<dbReference type="AlphaFoldDB" id="A0A917I1Q8"/>
<organism evidence="2 3">
    <name type="scientific">Polaribacter pacificus</name>
    <dbReference type="NCBI Taxonomy" id="1775173"/>
    <lineage>
        <taxon>Bacteria</taxon>
        <taxon>Pseudomonadati</taxon>
        <taxon>Bacteroidota</taxon>
        <taxon>Flavobacteriia</taxon>
        <taxon>Flavobacteriales</taxon>
        <taxon>Flavobacteriaceae</taxon>
    </lineage>
</organism>
<feature type="domain" description="DinB-like" evidence="1">
    <location>
        <begin position="17"/>
        <end position="169"/>
    </location>
</feature>
<dbReference type="RefSeq" id="WP_188599295.1">
    <property type="nucleotide sequence ID" value="NZ_BMJW01000003.1"/>
</dbReference>
<dbReference type="InterPro" id="IPR034660">
    <property type="entry name" value="DinB/YfiT-like"/>
</dbReference>
<name>A0A917I1Q8_9FLAO</name>
<proteinExistence type="predicted"/>
<protein>
    <recommendedName>
        <fullName evidence="1">DinB-like domain-containing protein</fullName>
    </recommendedName>
</protein>
<evidence type="ECO:0000313" key="2">
    <source>
        <dbReference type="EMBL" id="GGH01926.1"/>
    </source>
</evidence>
<accession>A0A917I1Q8</accession>
<dbReference type="Gene3D" id="1.20.120.450">
    <property type="entry name" value="dinb family like domain"/>
    <property type="match status" value="1"/>
</dbReference>
<dbReference type="Pfam" id="PF12867">
    <property type="entry name" value="DinB_2"/>
    <property type="match status" value="1"/>
</dbReference>